<proteinExistence type="predicted"/>
<keyword evidence="4" id="KW-0235">DNA replication</keyword>
<evidence type="ECO:0000313" key="8">
    <source>
        <dbReference type="EMBL" id="EFQ23693.1"/>
    </source>
</evidence>
<dbReference type="Gene3D" id="1.10.10.1600">
    <property type="entry name" value="Bacterial DNA polymerase III alpha subunit, thumb domain"/>
    <property type="match status" value="1"/>
</dbReference>
<dbReference type="Pfam" id="PF14579">
    <property type="entry name" value="HHH_6"/>
    <property type="match status" value="1"/>
</dbReference>
<dbReference type="Pfam" id="PF02811">
    <property type="entry name" value="PHP"/>
    <property type="match status" value="1"/>
</dbReference>
<name>E3CYR5_9BACT</name>
<dbReference type="GO" id="GO:0006260">
    <property type="term" value="P:DNA replication"/>
    <property type="evidence" value="ECO:0007669"/>
    <property type="project" value="UniProtKB-KW"/>
</dbReference>
<dbReference type="GO" id="GO:0008408">
    <property type="term" value="F:3'-5' exonuclease activity"/>
    <property type="evidence" value="ECO:0007669"/>
    <property type="project" value="InterPro"/>
</dbReference>
<dbReference type="SUPFAM" id="SSF89550">
    <property type="entry name" value="PHP domain-like"/>
    <property type="match status" value="1"/>
</dbReference>
<evidence type="ECO:0000256" key="2">
    <source>
        <dbReference type="ARBA" id="ARBA00022679"/>
    </source>
</evidence>
<dbReference type="OrthoDB" id="9803237at2"/>
<dbReference type="Proteomes" id="UP000005096">
    <property type="component" value="Chromosome"/>
</dbReference>
<sequence length="1136" mass="127195">MSEPFIHLHVHSEYSLLDGAIRCTELVETASSMGMNAVALTDHGVMYGCEEFFEKSEKAGIKPIFGCEVYVDPSGIDNREGKGKNHHLVLWAENETGYRNLVKLVSLANTEGFYYKPRIDHHLLARHAEGLIGSSACLAGEIPSLILSGDYEAARDRAFLYRDILGEGRFYLEVMHNALREQALANRELVRLARSEDFPLVATNDAHYLRRSDASWHDVLLCVQTQSTVQTTDRYRFGADDFYFRSPEEMWSLFGAELPDALRNTQEIADRCNVKLTLGKYLLPEFPIPEGQTLETFLEKRAWEGLARRLGTQEIPEAYGERLRYELGVIRQMGFPGYFCIVADIITAAKGQGIPVGPGRGSAAGSLVAWALGITELDPLRYHLLFERFLNPERISMPDIDTDISDKRRDEVLAYIVQKYGADRVSQIITFDRMKSKAAIRDVGRALAMPYSDVDRVAKLVPEGVKTLGEALEKAPDLKQLSDQDLQVRQLIETASHIEGIARHCSQHAAGVVITPVPLVEMVPVRRIGENQVVTQYSMEPIEHLGLVKMDFLGLRTLSVLEDTLSNIVANHKPPLDLSAIPMDDPETFDMLQRADTLGVFQLESSGMQDLLRRLRPDCFEDLIAVLALYRPGPLGSGMVEDYIERKHGRAVTQYPHPCLEKALKETYGVILYQEQVMQCAAELAGYSLGEADLLRRAMGKKKADVMEKQRSKFVDGARERGVDPVKAEEIFDSIEKFAEYGFNKSHSAAYALISYQTAYLKAHYGAEFLAAYLSSMVGARMDILGRYIRGVRDLGFPVLPPDVNESKAAFAAVGKVIRFGLSGVGKVGEAAVDSILKARSEGGPFASFWDFLIRVDLRAVNRGVVENLIKAGAFDALWPNRRQLLENLPTLLEMGQKRAERGNQTSLFLEEQEADDVPPMEPCEDFEVRQKLDFEKEALGLYISGHPFEQIEGRVRPYTTCSLAEVEHWQSRDTPPVVGGLLVGVKERYTKRGDPMGILEFEDTETKLETVCFPKLWQKVKPLLQVGKAYTFSGNVKNDGRLSLLLEEIQPSEEWGRERSPWVRVEITQVDGEEGFFRALARELKGHAGSAPLLVHVEDQGSRVVLHPRSLKVCDTPALRSRLEELFPGRVRVGA</sequence>
<keyword evidence="9" id="KW-1185">Reference proteome</keyword>
<evidence type="ECO:0000256" key="6">
    <source>
        <dbReference type="ARBA" id="ARBA00049244"/>
    </source>
</evidence>
<dbReference type="CDD" id="cd04485">
    <property type="entry name" value="DnaE_OBF"/>
    <property type="match status" value="1"/>
</dbReference>
<dbReference type="InterPro" id="IPR004013">
    <property type="entry name" value="PHP_dom"/>
</dbReference>
<dbReference type="InterPro" id="IPR011708">
    <property type="entry name" value="DNA_pol3_alpha_NTPase_dom"/>
</dbReference>
<protein>
    <recommendedName>
        <fullName evidence="1">DNA-directed DNA polymerase</fullName>
        <ecNumber evidence="1">2.7.7.7</ecNumber>
    </recommendedName>
</protein>
<evidence type="ECO:0000256" key="5">
    <source>
        <dbReference type="ARBA" id="ARBA00022932"/>
    </source>
</evidence>
<dbReference type="InterPro" id="IPR029460">
    <property type="entry name" value="DNAPol_HHH"/>
</dbReference>
<dbReference type="GO" id="GO:0003887">
    <property type="term" value="F:DNA-directed DNA polymerase activity"/>
    <property type="evidence" value="ECO:0007669"/>
    <property type="project" value="UniProtKB-KW"/>
</dbReference>
<gene>
    <name evidence="8" type="ORF">Apau_1268</name>
</gene>
<dbReference type="STRING" id="584708.Apau_1268"/>
<dbReference type="PANTHER" id="PTHR32294:SF0">
    <property type="entry name" value="DNA POLYMERASE III SUBUNIT ALPHA"/>
    <property type="match status" value="1"/>
</dbReference>
<dbReference type="Gene3D" id="1.10.150.870">
    <property type="match status" value="1"/>
</dbReference>
<feature type="domain" description="Polymerase/histidinol phosphatase N-terminal" evidence="7">
    <location>
        <begin position="6"/>
        <end position="73"/>
    </location>
</feature>
<keyword evidence="5" id="KW-0239">DNA-directed DNA polymerase</keyword>
<dbReference type="PaxDb" id="584708-Apau_1268"/>
<evidence type="ECO:0000256" key="4">
    <source>
        <dbReference type="ARBA" id="ARBA00022705"/>
    </source>
</evidence>
<dbReference type="InterPro" id="IPR041931">
    <property type="entry name" value="DNA_pol3_alpha_thumb_dom"/>
</dbReference>
<keyword evidence="2" id="KW-0808">Transferase</keyword>
<dbReference type="Pfam" id="PF07733">
    <property type="entry name" value="DNA_pol3_alpha"/>
    <property type="match status" value="1"/>
</dbReference>
<dbReference type="InterPro" id="IPR040982">
    <property type="entry name" value="DNA_pol3_finger"/>
</dbReference>
<evidence type="ECO:0000256" key="1">
    <source>
        <dbReference type="ARBA" id="ARBA00012417"/>
    </source>
</evidence>
<dbReference type="InterPro" id="IPR016195">
    <property type="entry name" value="Pol/histidinol_Pase-like"/>
</dbReference>
<keyword evidence="3" id="KW-0548">Nucleotidyltransferase</keyword>
<dbReference type="Pfam" id="PF17657">
    <property type="entry name" value="DNA_pol3_finger"/>
    <property type="match status" value="1"/>
</dbReference>
<dbReference type="NCBIfam" id="NF005298">
    <property type="entry name" value="PRK06826.1"/>
    <property type="match status" value="1"/>
</dbReference>
<dbReference type="NCBIfam" id="NF004226">
    <property type="entry name" value="PRK05673.1"/>
    <property type="match status" value="1"/>
</dbReference>
<organism evidence="8 9">
    <name type="scientific">Aminomonas paucivorans DSM 12260</name>
    <dbReference type="NCBI Taxonomy" id="584708"/>
    <lineage>
        <taxon>Bacteria</taxon>
        <taxon>Thermotogati</taxon>
        <taxon>Synergistota</taxon>
        <taxon>Synergistia</taxon>
        <taxon>Synergistales</taxon>
        <taxon>Synergistaceae</taxon>
        <taxon>Aminomonas</taxon>
    </lineage>
</organism>
<dbReference type="EC" id="2.7.7.7" evidence="1"/>
<dbReference type="SMART" id="SM00481">
    <property type="entry name" value="POLIIIAc"/>
    <property type="match status" value="1"/>
</dbReference>
<dbReference type="InterPro" id="IPR003141">
    <property type="entry name" value="Pol/His_phosphatase_N"/>
</dbReference>
<dbReference type="AlphaFoldDB" id="E3CYR5"/>
<evidence type="ECO:0000256" key="3">
    <source>
        <dbReference type="ARBA" id="ARBA00022695"/>
    </source>
</evidence>
<evidence type="ECO:0000259" key="7">
    <source>
        <dbReference type="SMART" id="SM00481"/>
    </source>
</evidence>
<dbReference type="eggNOG" id="COG0587">
    <property type="taxonomic scope" value="Bacteria"/>
</dbReference>
<comment type="catalytic activity">
    <reaction evidence="6">
        <text>DNA(n) + a 2'-deoxyribonucleoside 5'-triphosphate = DNA(n+1) + diphosphate</text>
        <dbReference type="Rhea" id="RHEA:22508"/>
        <dbReference type="Rhea" id="RHEA-COMP:17339"/>
        <dbReference type="Rhea" id="RHEA-COMP:17340"/>
        <dbReference type="ChEBI" id="CHEBI:33019"/>
        <dbReference type="ChEBI" id="CHEBI:61560"/>
        <dbReference type="ChEBI" id="CHEBI:173112"/>
        <dbReference type="EC" id="2.7.7.7"/>
    </reaction>
</comment>
<dbReference type="CDD" id="cd12113">
    <property type="entry name" value="PHP_PolIIIA_DnaE3"/>
    <property type="match status" value="1"/>
</dbReference>
<dbReference type="RefSeq" id="WP_006300895.1">
    <property type="nucleotide sequence ID" value="NZ_CM001022.1"/>
</dbReference>
<accession>E3CYR5</accession>
<dbReference type="InterPro" id="IPR004805">
    <property type="entry name" value="DnaE2/DnaE/PolC"/>
</dbReference>
<dbReference type="PANTHER" id="PTHR32294">
    <property type="entry name" value="DNA POLYMERASE III SUBUNIT ALPHA"/>
    <property type="match status" value="1"/>
</dbReference>
<dbReference type="HOGENOM" id="CLU_001600_0_0_0"/>
<dbReference type="NCBIfam" id="TIGR00594">
    <property type="entry name" value="polc"/>
    <property type="match status" value="1"/>
</dbReference>
<dbReference type="Gene3D" id="3.20.20.140">
    <property type="entry name" value="Metal-dependent hydrolases"/>
    <property type="match status" value="1"/>
</dbReference>
<dbReference type="EMBL" id="CM001022">
    <property type="protein sequence ID" value="EFQ23693.1"/>
    <property type="molecule type" value="Genomic_DNA"/>
</dbReference>
<evidence type="ECO:0000313" key="9">
    <source>
        <dbReference type="Proteomes" id="UP000005096"/>
    </source>
</evidence>
<reference evidence="8 9" key="1">
    <citation type="journal article" date="2010" name="Stand. Genomic Sci.">
        <title>Non-contiguous finished genome sequence of Aminomonas paucivorans type strain (GLU-3).</title>
        <authorList>
            <person name="Pitluck S."/>
            <person name="Yasawong M."/>
            <person name="Held B."/>
            <person name="Lapidus A."/>
            <person name="Nolan M."/>
            <person name="Copeland A."/>
            <person name="Lucas S."/>
            <person name="Del Rio T.G."/>
            <person name="Tice H."/>
            <person name="Cheng J.F."/>
            <person name="Chertkov O."/>
            <person name="Goodwin L."/>
            <person name="Tapia R."/>
            <person name="Han C."/>
            <person name="Liolios K."/>
            <person name="Ivanova N."/>
            <person name="Mavromatis K."/>
            <person name="Ovchinnikova G."/>
            <person name="Pati A."/>
            <person name="Chen A."/>
            <person name="Palaniappan K."/>
            <person name="Land M."/>
            <person name="Hauser L."/>
            <person name="Chang Y.J."/>
            <person name="Jeffries C.D."/>
            <person name="Pukall R."/>
            <person name="Spring S."/>
            <person name="Rohde M."/>
            <person name="Sikorski J."/>
            <person name="Goker M."/>
            <person name="Woyke T."/>
            <person name="Bristow J."/>
            <person name="Eisen J.A."/>
            <person name="Markowitz V."/>
            <person name="Hugenholtz P."/>
            <person name="Kyrpides N.C."/>
            <person name="Klenk H.P."/>
        </authorList>
    </citation>
    <scope>NUCLEOTIDE SEQUENCE [LARGE SCALE GENOMIC DNA]</scope>
    <source>
        <strain evidence="8 9">DSM 12260</strain>
    </source>
</reference>